<reference evidence="4 5" key="1">
    <citation type="journal article" date="2024" name="Proc. Natl. Acad. Sci. U.S.A.">
        <title>The genetic regulatory architecture and epigenomic basis for age-related changes in rattlesnake venom.</title>
        <authorList>
            <person name="Hogan M.P."/>
            <person name="Holding M.L."/>
            <person name="Nystrom G.S."/>
            <person name="Colston T.J."/>
            <person name="Bartlett D.A."/>
            <person name="Mason A.J."/>
            <person name="Ellsworth S.A."/>
            <person name="Rautsaw R.M."/>
            <person name="Lawrence K.C."/>
            <person name="Strickland J.L."/>
            <person name="He B."/>
            <person name="Fraser P."/>
            <person name="Margres M.J."/>
            <person name="Gilbert D.M."/>
            <person name="Gibbs H.L."/>
            <person name="Parkinson C.L."/>
            <person name="Rokyta D.R."/>
        </authorList>
    </citation>
    <scope>NUCLEOTIDE SEQUENCE [LARGE SCALE GENOMIC DNA]</scope>
    <source>
        <strain evidence="4">DRR0105</strain>
    </source>
</reference>
<dbReference type="SUPFAM" id="SSF47353">
    <property type="entry name" value="Retrovirus capsid dimerization domain-like"/>
    <property type="match status" value="1"/>
</dbReference>
<dbReference type="InterPro" id="IPR050916">
    <property type="entry name" value="SCAN-C2H2_zinc_finger"/>
</dbReference>
<dbReference type="Pfam" id="PF02023">
    <property type="entry name" value="SCAN"/>
    <property type="match status" value="1"/>
</dbReference>
<gene>
    <name evidence="4" type="ORF">NXF25_004374</name>
</gene>
<dbReference type="InterPro" id="IPR038269">
    <property type="entry name" value="SCAN_sf"/>
</dbReference>
<feature type="region of interest" description="Disordered" evidence="2">
    <location>
        <begin position="288"/>
        <end position="342"/>
    </location>
</feature>
<dbReference type="FunFam" id="1.10.4020.10:FF:000001">
    <property type="entry name" value="zinc finger protein 263 isoform X1"/>
    <property type="match status" value="1"/>
</dbReference>
<accession>A0AAW1BV04</accession>
<dbReference type="PANTHER" id="PTHR45935">
    <property type="entry name" value="PROTEIN ZBED8-RELATED"/>
    <property type="match status" value="1"/>
</dbReference>
<dbReference type="EMBL" id="JAOTOJ010000002">
    <property type="protein sequence ID" value="KAK9405600.1"/>
    <property type="molecule type" value="Genomic_DNA"/>
</dbReference>
<dbReference type="PANTHER" id="PTHR45935:SF15">
    <property type="entry name" value="SCAN BOX DOMAIN-CONTAINING PROTEIN"/>
    <property type="match status" value="1"/>
</dbReference>
<dbReference type="SMART" id="SM00431">
    <property type="entry name" value="SCAN"/>
    <property type="match status" value="1"/>
</dbReference>
<feature type="compositionally biased region" description="Basic and acidic residues" evidence="2">
    <location>
        <begin position="326"/>
        <end position="342"/>
    </location>
</feature>
<dbReference type="InterPro" id="IPR003309">
    <property type="entry name" value="SCAN_dom"/>
</dbReference>
<feature type="compositionally biased region" description="Basic and acidic residues" evidence="2">
    <location>
        <begin position="458"/>
        <end position="468"/>
    </location>
</feature>
<keyword evidence="5" id="KW-1185">Reference proteome</keyword>
<evidence type="ECO:0000256" key="2">
    <source>
        <dbReference type="SAM" id="MobiDB-lite"/>
    </source>
</evidence>
<proteinExistence type="predicted"/>
<feature type="region of interest" description="Disordered" evidence="2">
    <location>
        <begin position="458"/>
        <end position="509"/>
    </location>
</feature>
<feature type="domain" description="SCAN box" evidence="3">
    <location>
        <begin position="172"/>
        <end position="250"/>
    </location>
</feature>
<comment type="caution">
    <text evidence="4">The sequence shown here is derived from an EMBL/GenBank/DDBJ whole genome shotgun (WGS) entry which is preliminary data.</text>
</comment>
<feature type="region of interest" description="Disordered" evidence="2">
    <location>
        <begin position="356"/>
        <end position="411"/>
    </location>
</feature>
<evidence type="ECO:0000313" key="4">
    <source>
        <dbReference type="EMBL" id="KAK9405600.1"/>
    </source>
</evidence>
<organism evidence="4 5">
    <name type="scientific">Crotalus adamanteus</name>
    <name type="common">Eastern diamondback rattlesnake</name>
    <dbReference type="NCBI Taxonomy" id="8729"/>
    <lineage>
        <taxon>Eukaryota</taxon>
        <taxon>Metazoa</taxon>
        <taxon>Chordata</taxon>
        <taxon>Craniata</taxon>
        <taxon>Vertebrata</taxon>
        <taxon>Euteleostomi</taxon>
        <taxon>Lepidosauria</taxon>
        <taxon>Squamata</taxon>
        <taxon>Bifurcata</taxon>
        <taxon>Unidentata</taxon>
        <taxon>Episquamata</taxon>
        <taxon>Toxicofera</taxon>
        <taxon>Serpentes</taxon>
        <taxon>Colubroidea</taxon>
        <taxon>Viperidae</taxon>
        <taxon>Crotalinae</taxon>
        <taxon>Crotalus</taxon>
    </lineage>
</organism>
<dbReference type="PROSITE" id="PS50804">
    <property type="entry name" value="SCAN_BOX"/>
    <property type="match status" value="1"/>
</dbReference>
<name>A0AAW1BV04_CROAD</name>
<feature type="compositionally biased region" description="Basic and acidic residues" evidence="2">
    <location>
        <begin position="366"/>
        <end position="396"/>
    </location>
</feature>
<keyword evidence="1" id="KW-0539">Nucleus</keyword>
<dbReference type="Gene3D" id="1.10.4020.10">
    <property type="entry name" value="DNA breaking-rejoining enzymes"/>
    <property type="match status" value="1"/>
</dbReference>
<protein>
    <recommendedName>
        <fullName evidence="3">SCAN box domain-containing protein</fullName>
    </recommendedName>
</protein>
<dbReference type="Proteomes" id="UP001474421">
    <property type="component" value="Unassembled WGS sequence"/>
</dbReference>
<dbReference type="AlphaFoldDB" id="A0AAW1BV04"/>
<dbReference type="CDD" id="cd07936">
    <property type="entry name" value="SCAN"/>
    <property type="match status" value="1"/>
</dbReference>
<feature type="region of interest" description="Disordered" evidence="2">
    <location>
        <begin position="1"/>
        <end position="23"/>
    </location>
</feature>
<evidence type="ECO:0000259" key="3">
    <source>
        <dbReference type="PROSITE" id="PS50804"/>
    </source>
</evidence>
<evidence type="ECO:0000313" key="5">
    <source>
        <dbReference type="Proteomes" id="UP001474421"/>
    </source>
</evidence>
<evidence type="ECO:0000256" key="1">
    <source>
        <dbReference type="ARBA" id="ARBA00023242"/>
    </source>
</evidence>
<feature type="region of interest" description="Disordered" evidence="2">
    <location>
        <begin position="431"/>
        <end position="450"/>
    </location>
</feature>
<sequence>MKMEEEGTPGYLLGEPSKPAGEIPHGVIVDCKTREDFRGRGKSLDGDTERSCGQAIMHQVKGQSEEDLTQHWEVRWQTFLRTMESSHLGWGMAHFPEDPSLWEDAKTFLGSFEQVAEACRWPREQWVARLLPALRGEARQAFDKLEAGDREDYGQVKTAILRGDALSREKIRQRFRQFGYWEADGPRAVYAQLQGLCRQWLKTEKNSKEQIVELLVLEQFLAILPREMQSWVCECRMETCAEAVALAEDFLLRQRETQRKENLGILEKAHAVFSWTPAEPRQRPLYVESKQEGSDGHAALLGGPLSPRSDVSWLGEKNETFFQSPEEGKPAGDASKKEDEAERCKQLEKIRCEALREIAQNPDGSQRQEGDQAGEKEKSESFRTAEVDELRVPQEKQRKKRRNREKGRGGVKADKFGCLEQTTVAVAGGGEASARARTLGKTRTFSPPPCFLRAEKRSAARAPGERADLTAVGGQEGGCGGLFTKPKVNPVNLGGNSWKPSGLKQKDGS</sequence>